<organism evidence="2 3">
    <name type="scientific">Enterococcus italicus (strain DSM 15952 / CCUG 50447 / LMG 22039 / TP 1.5)</name>
    <dbReference type="NCBI Taxonomy" id="888064"/>
    <lineage>
        <taxon>Bacteria</taxon>
        <taxon>Bacillati</taxon>
        <taxon>Bacillota</taxon>
        <taxon>Bacilli</taxon>
        <taxon>Lactobacillales</taxon>
        <taxon>Enterococcaceae</taxon>
        <taxon>Enterococcus</taxon>
    </lineage>
</organism>
<dbReference type="Proteomes" id="UP000010296">
    <property type="component" value="Unassembled WGS sequence"/>
</dbReference>
<dbReference type="AlphaFoldDB" id="E6LDQ8"/>
<dbReference type="HOGENOM" id="CLU_152532_0_0_9"/>
<dbReference type="Pfam" id="PF00903">
    <property type="entry name" value="Glyoxalase"/>
    <property type="match status" value="1"/>
</dbReference>
<sequence>MNRINLICLGVQSVARSMAFYKALGFQCYEKEMNPPIVFFDNQGTKLELFQREALAKDIHAANPPEIDSTSFKGFTLAINMKSKEEVDSFLSLVKQWEHHQTSREGLLGRG</sequence>
<dbReference type="Gene3D" id="3.10.180.10">
    <property type="entry name" value="2,3-Dihydroxybiphenyl 1,2-Dioxygenase, domain 1"/>
    <property type="match status" value="1"/>
</dbReference>
<evidence type="ECO:0000313" key="2">
    <source>
        <dbReference type="EMBL" id="EFU74647.1"/>
    </source>
</evidence>
<dbReference type="SUPFAM" id="SSF54593">
    <property type="entry name" value="Glyoxalase/Bleomycin resistance protein/Dihydroxybiphenyl dioxygenase"/>
    <property type="match status" value="1"/>
</dbReference>
<evidence type="ECO:0000313" key="3">
    <source>
        <dbReference type="Proteomes" id="UP000010296"/>
    </source>
</evidence>
<dbReference type="PANTHER" id="PTHR36503:SF1">
    <property type="entry name" value="BLR2520 PROTEIN"/>
    <property type="match status" value="1"/>
</dbReference>
<dbReference type="EMBL" id="AEPV01000018">
    <property type="protein sequence ID" value="EFU74647.1"/>
    <property type="molecule type" value="Genomic_DNA"/>
</dbReference>
<protein>
    <recommendedName>
        <fullName evidence="1">Glyoxalase/fosfomycin resistance/dioxygenase domain-containing protein</fullName>
    </recommendedName>
</protein>
<reference evidence="2 3" key="1">
    <citation type="submission" date="2010-12" db="EMBL/GenBank/DDBJ databases">
        <authorList>
            <person name="Muzny D."/>
            <person name="Qin X."/>
            <person name="Deng J."/>
            <person name="Jiang H."/>
            <person name="Liu Y."/>
            <person name="Qu J."/>
            <person name="Song X.-Z."/>
            <person name="Zhang L."/>
            <person name="Thornton R."/>
            <person name="Coyle M."/>
            <person name="Francisco L."/>
            <person name="Jackson L."/>
            <person name="Javaid M."/>
            <person name="Korchina V."/>
            <person name="Kovar C."/>
            <person name="Mata R."/>
            <person name="Mathew T."/>
            <person name="Ngo R."/>
            <person name="Nguyen L."/>
            <person name="Nguyen N."/>
            <person name="Okwuonu G."/>
            <person name="Ongeri F."/>
            <person name="Pham C."/>
            <person name="Simmons D."/>
            <person name="Wilczek-Boney K."/>
            <person name="Hale W."/>
            <person name="Jakkamsetti A."/>
            <person name="Pham P."/>
            <person name="Ruth R."/>
            <person name="San Lucas F."/>
            <person name="Warren J."/>
            <person name="Zhang J."/>
            <person name="Zhao Z."/>
            <person name="Zhou C."/>
            <person name="Zhu D."/>
            <person name="Lee S."/>
            <person name="Bess C."/>
            <person name="Blankenburg K."/>
            <person name="Forbes L."/>
            <person name="Fu Q."/>
            <person name="Gubbala S."/>
            <person name="Hirani K."/>
            <person name="Jayaseelan J.C."/>
            <person name="Lara F."/>
            <person name="Munidasa M."/>
            <person name="Palculict T."/>
            <person name="Patil S."/>
            <person name="Pu L.-L."/>
            <person name="Saada N."/>
            <person name="Tang L."/>
            <person name="Weissenberger G."/>
            <person name="Zhu Y."/>
            <person name="Hemphill L."/>
            <person name="Shang Y."/>
            <person name="Youmans B."/>
            <person name="Ayvaz T."/>
            <person name="Ross M."/>
            <person name="Santibanez J."/>
            <person name="Aqrawi P."/>
            <person name="Gross S."/>
            <person name="Joshi V."/>
            <person name="Fowler G."/>
            <person name="Nazareth L."/>
            <person name="Reid J."/>
            <person name="Worley K."/>
            <person name="Petrosino J."/>
            <person name="Highlander S."/>
            <person name="Gibbs R."/>
        </authorList>
    </citation>
    <scope>NUCLEOTIDE SEQUENCE [LARGE SCALE GENOMIC DNA]</scope>
    <source>
        <strain evidence="3">DSM 15952 / CCUG 50447 / LMG 22039 / TP 1.5</strain>
    </source>
</reference>
<dbReference type="STRING" id="888064.HMPREF9088_0498"/>
<gene>
    <name evidence="2" type="ORF">HMPREF9088_0498</name>
</gene>
<dbReference type="PANTHER" id="PTHR36503">
    <property type="entry name" value="BLR2520 PROTEIN"/>
    <property type="match status" value="1"/>
</dbReference>
<keyword evidence="3" id="KW-1185">Reference proteome</keyword>
<accession>E6LDQ8</accession>
<dbReference type="InterPro" id="IPR004360">
    <property type="entry name" value="Glyas_Fos-R_dOase_dom"/>
</dbReference>
<feature type="domain" description="Glyoxalase/fosfomycin resistance/dioxygenase" evidence="1">
    <location>
        <begin position="3"/>
        <end position="91"/>
    </location>
</feature>
<dbReference type="eggNOG" id="COG0346">
    <property type="taxonomic scope" value="Bacteria"/>
</dbReference>
<evidence type="ECO:0000259" key="1">
    <source>
        <dbReference type="Pfam" id="PF00903"/>
    </source>
</evidence>
<dbReference type="InterPro" id="IPR029068">
    <property type="entry name" value="Glyas_Bleomycin-R_OHBP_Dase"/>
</dbReference>
<comment type="caution">
    <text evidence="2">The sequence shown here is derived from an EMBL/GenBank/DDBJ whole genome shotgun (WGS) entry which is preliminary data.</text>
</comment>
<name>E6LDQ8_ENTI1</name>
<proteinExistence type="predicted"/>